<dbReference type="GO" id="GO:0046872">
    <property type="term" value="F:metal ion binding"/>
    <property type="evidence" value="ECO:0007669"/>
    <property type="project" value="UniProtKB-KW"/>
</dbReference>
<keyword evidence="4" id="KW-0807">Transducer</keyword>
<dbReference type="SMART" id="SM00275">
    <property type="entry name" value="G_alpha"/>
    <property type="match status" value="1"/>
</dbReference>
<dbReference type="PROSITE" id="PS51882">
    <property type="entry name" value="G_ALPHA"/>
    <property type="match status" value="1"/>
</dbReference>
<evidence type="ECO:0000313" key="7">
    <source>
        <dbReference type="EMBL" id="CAG8979581.1"/>
    </source>
</evidence>
<evidence type="ECO:0000256" key="2">
    <source>
        <dbReference type="ARBA" id="ARBA00022741"/>
    </source>
</evidence>
<dbReference type="Gene3D" id="1.10.400.10">
    <property type="entry name" value="GI Alpha 1, domain 2-like"/>
    <property type="match status" value="1"/>
</dbReference>
<feature type="binding site" evidence="5">
    <location>
        <position position="384"/>
    </location>
    <ligand>
        <name>Mg(2+)</name>
        <dbReference type="ChEBI" id="CHEBI:18420"/>
    </ligand>
</feature>
<comment type="caution">
    <text evidence="7">The sequence shown here is derived from an EMBL/GenBank/DDBJ whole genome shotgun (WGS) entry which is preliminary data.</text>
</comment>
<name>A0A9N9LY28_9HELO</name>
<dbReference type="InterPro" id="IPR027417">
    <property type="entry name" value="P-loop_NTPase"/>
</dbReference>
<dbReference type="GO" id="GO:0005834">
    <property type="term" value="C:heterotrimeric G-protein complex"/>
    <property type="evidence" value="ECO:0007669"/>
    <property type="project" value="TreeGrafter"/>
</dbReference>
<evidence type="ECO:0000256" key="6">
    <source>
        <dbReference type="SAM" id="MobiDB-lite"/>
    </source>
</evidence>
<dbReference type="AlphaFoldDB" id="A0A9N9LY28"/>
<accession>A0A9N9LY28</accession>
<dbReference type="GO" id="GO:0001664">
    <property type="term" value="F:G protein-coupled receptor binding"/>
    <property type="evidence" value="ECO:0007669"/>
    <property type="project" value="TreeGrafter"/>
</dbReference>
<dbReference type="GO" id="GO:0005525">
    <property type="term" value="F:GTP binding"/>
    <property type="evidence" value="ECO:0007669"/>
    <property type="project" value="UniProtKB-KW"/>
</dbReference>
<dbReference type="InterPro" id="IPR001019">
    <property type="entry name" value="Gprotein_alpha_su"/>
</dbReference>
<protein>
    <submittedName>
        <fullName evidence="7">Uncharacterized protein</fullName>
    </submittedName>
</protein>
<dbReference type="Pfam" id="PF00503">
    <property type="entry name" value="G-alpha"/>
    <property type="match status" value="1"/>
</dbReference>
<dbReference type="EMBL" id="CAJVRM010000322">
    <property type="protein sequence ID" value="CAG8979581.1"/>
    <property type="molecule type" value="Genomic_DNA"/>
</dbReference>
<feature type="region of interest" description="Disordered" evidence="6">
    <location>
        <begin position="314"/>
        <end position="334"/>
    </location>
</feature>
<proteinExistence type="predicted"/>
<dbReference type="GO" id="GO:0007188">
    <property type="term" value="P:adenylate cyclase-modulating G protein-coupled receptor signaling pathway"/>
    <property type="evidence" value="ECO:0007669"/>
    <property type="project" value="TreeGrafter"/>
</dbReference>
<keyword evidence="8" id="KW-1185">Reference proteome</keyword>
<dbReference type="InterPro" id="IPR011025">
    <property type="entry name" value="GproteinA_insert"/>
</dbReference>
<keyword evidence="2" id="KW-0547">Nucleotide-binding</keyword>
<evidence type="ECO:0000256" key="4">
    <source>
        <dbReference type="ARBA" id="ARBA00023224"/>
    </source>
</evidence>
<evidence type="ECO:0000313" key="8">
    <source>
        <dbReference type="Proteomes" id="UP000701801"/>
    </source>
</evidence>
<dbReference type="GO" id="GO:0005737">
    <property type="term" value="C:cytoplasm"/>
    <property type="evidence" value="ECO:0007669"/>
    <property type="project" value="TreeGrafter"/>
</dbReference>
<dbReference type="GO" id="GO:0003924">
    <property type="term" value="F:GTPase activity"/>
    <property type="evidence" value="ECO:0007669"/>
    <property type="project" value="InterPro"/>
</dbReference>
<keyword evidence="5" id="KW-0460">Magnesium</keyword>
<evidence type="ECO:0000256" key="3">
    <source>
        <dbReference type="ARBA" id="ARBA00023134"/>
    </source>
</evidence>
<dbReference type="SUPFAM" id="SSF47895">
    <property type="entry name" value="Transducin (alpha subunit), insertion domain"/>
    <property type="match status" value="1"/>
</dbReference>
<evidence type="ECO:0000256" key="5">
    <source>
        <dbReference type="PIRSR" id="PIRSR601019-2"/>
    </source>
</evidence>
<reference evidence="7" key="1">
    <citation type="submission" date="2021-07" db="EMBL/GenBank/DDBJ databases">
        <authorList>
            <person name="Durling M."/>
        </authorList>
    </citation>
    <scope>NUCLEOTIDE SEQUENCE</scope>
</reference>
<keyword evidence="1 5" id="KW-0479">Metal-binding</keyword>
<sequence>MSSSITKSFGETEPVSIIGLVGSIAGISNIIGKASGRLIKLQSKFSDSSVTISLLIGQLTIVKAALDQISPLLKSNYAKKPQHEQLVLDLQIYLDGCKLLIQVIEERIIHLSRDESGKELNLKGKIEFLWMESELNGFTTLLNNQTTALNLLVSVLHCRTAIERNSLLGKDGSRRVIERVRISQISLLSFRDSQSFLLNSENSDLSDTDFDFDDEVVTTAVYRAALRSNIKTALINGRQPYSKVNPPISINVEHRSEKVSSFEYSATNKNSRIFHGEQVVSKAVTCTTPPPTIGLAINKKEGDGIEEANISNSQSSYFSNDTNKRNSLGPTNPLGTTSISSDIFQYRGSVSNQNLMNRYIEPLHPLTSSRFNIALFGSSDSGKSTIFNSIRALSSGGWDTNERMRWKDKVLRNIIERVAGILDTLGELRITLSFVQTLLRSFITVKNAHNDLESMLTQKDFFRNVFEAVYFLWSQTAVREVFEAEYQFDDGASYVFSSAKRFGDPNDVPSNEDIFITRLHPVGVYTIPLSAASLEFRLTDAGCGKKETGELKQMFRGIKIIVLVVDISADGSPFWYESLLNFEALTAMTSDELREEDSEDPISDLAS</sequence>
<dbReference type="PANTHER" id="PTHR10218">
    <property type="entry name" value="GTP-BINDING PROTEIN ALPHA SUBUNIT"/>
    <property type="match status" value="1"/>
</dbReference>
<evidence type="ECO:0000256" key="1">
    <source>
        <dbReference type="ARBA" id="ARBA00022723"/>
    </source>
</evidence>
<dbReference type="GO" id="GO:0031683">
    <property type="term" value="F:G-protein beta/gamma-subunit complex binding"/>
    <property type="evidence" value="ECO:0007669"/>
    <property type="project" value="InterPro"/>
</dbReference>
<dbReference type="OrthoDB" id="3512608at2759"/>
<keyword evidence="3" id="KW-0342">GTP-binding</keyword>
<dbReference type="SUPFAM" id="SSF52540">
    <property type="entry name" value="P-loop containing nucleoside triphosphate hydrolases"/>
    <property type="match status" value="1"/>
</dbReference>
<dbReference type="Proteomes" id="UP000701801">
    <property type="component" value="Unassembled WGS sequence"/>
</dbReference>
<gene>
    <name evidence="7" type="ORF">HYALB_00010782</name>
</gene>
<dbReference type="PANTHER" id="PTHR10218:SF302">
    <property type="entry name" value="GUANINE NUCLEOTIDE-BINDING PROTEIN ALPHA-5 SUBUNIT"/>
    <property type="match status" value="1"/>
</dbReference>
<organism evidence="7 8">
    <name type="scientific">Hymenoscyphus albidus</name>
    <dbReference type="NCBI Taxonomy" id="595503"/>
    <lineage>
        <taxon>Eukaryota</taxon>
        <taxon>Fungi</taxon>
        <taxon>Dikarya</taxon>
        <taxon>Ascomycota</taxon>
        <taxon>Pezizomycotina</taxon>
        <taxon>Leotiomycetes</taxon>
        <taxon>Helotiales</taxon>
        <taxon>Helotiaceae</taxon>
        <taxon>Hymenoscyphus</taxon>
    </lineage>
</organism>
<dbReference type="Gene3D" id="3.40.50.300">
    <property type="entry name" value="P-loop containing nucleotide triphosphate hydrolases"/>
    <property type="match status" value="1"/>
</dbReference>